<evidence type="ECO:0000256" key="4">
    <source>
        <dbReference type="ARBA" id="ARBA00022679"/>
    </source>
</evidence>
<evidence type="ECO:0000259" key="7">
    <source>
        <dbReference type="Pfam" id="PF00155"/>
    </source>
</evidence>
<dbReference type="InterPro" id="IPR015421">
    <property type="entry name" value="PyrdxlP-dep_Trfase_major"/>
</dbReference>
<keyword evidence="5" id="KW-0663">Pyridoxal phosphate</keyword>
<dbReference type="InterPro" id="IPR004838">
    <property type="entry name" value="NHTrfase_class1_PyrdxlP-BS"/>
</dbReference>
<keyword evidence="3 6" id="KW-0032">Aminotransferase</keyword>
<reference evidence="8 9" key="1">
    <citation type="journal article" date="2016" name="Nat. Commun.">
        <title>Thousands of microbial genomes shed light on interconnected biogeochemical processes in an aquifer system.</title>
        <authorList>
            <person name="Anantharaman K."/>
            <person name="Brown C.T."/>
            <person name="Hug L.A."/>
            <person name="Sharon I."/>
            <person name="Castelle C.J."/>
            <person name="Probst A.J."/>
            <person name="Thomas B.C."/>
            <person name="Singh A."/>
            <person name="Wilkins M.J."/>
            <person name="Karaoz U."/>
            <person name="Brodie E.L."/>
            <person name="Williams K.H."/>
            <person name="Hubbard S.S."/>
            <person name="Banfield J.F."/>
        </authorList>
    </citation>
    <scope>NUCLEOTIDE SEQUENCE [LARGE SCALE GENOMIC DNA]</scope>
</reference>
<comment type="cofactor">
    <cofactor evidence="1 6">
        <name>pyridoxal 5'-phosphate</name>
        <dbReference type="ChEBI" id="CHEBI:597326"/>
    </cofactor>
</comment>
<dbReference type="InterPro" id="IPR015424">
    <property type="entry name" value="PyrdxlP-dep_Trfase"/>
</dbReference>
<gene>
    <name evidence="8" type="ORF">A2786_04740</name>
</gene>
<dbReference type="Proteomes" id="UP000179233">
    <property type="component" value="Unassembled WGS sequence"/>
</dbReference>
<comment type="caution">
    <text evidence="8">The sequence shown here is derived from an EMBL/GenBank/DDBJ whole genome shotgun (WGS) entry which is preliminary data.</text>
</comment>
<protein>
    <recommendedName>
        <fullName evidence="6">Aminotransferase</fullName>
        <ecNumber evidence="6">2.6.1.-</ecNumber>
    </recommendedName>
</protein>
<evidence type="ECO:0000256" key="1">
    <source>
        <dbReference type="ARBA" id="ARBA00001933"/>
    </source>
</evidence>
<dbReference type="EC" id="2.6.1.-" evidence="6"/>
<dbReference type="PANTHER" id="PTHR46383:SF1">
    <property type="entry name" value="ASPARTATE AMINOTRANSFERASE"/>
    <property type="match status" value="1"/>
</dbReference>
<dbReference type="FunFam" id="3.40.640.10:FF:000033">
    <property type="entry name" value="Aspartate aminotransferase"/>
    <property type="match status" value="1"/>
</dbReference>
<keyword evidence="4 6" id="KW-0808">Transferase</keyword>
<sequence length="393" mass="43352">MKNQEELLSYRAKFLEPSPMLSLNDKAKQLKEQGVDIVNLTAGEPDGRTPWSIGKAAKAALDLGLTHYTPPGGVKELRKAIAGKLRRVNHIPAAWEEVVVGVGAKQVLSAVFQLLCEPGDEVLIPTPAWGTFIEQARLADATPVLMPLKQPFVLDAETVHRNLTNRTKILIVNTPSNPTGSVIPSEELKAIAGILRGRPIHILADEVYEQFIYDELSHTSIASLSKETRQQTITVNSFSKTYAMTGWRVGYAHTTPLLAQKLSALNSLTTSGTCSIAQYGALEAITRTPKELERMTKQYEKRRNLVLEQLGKISLLSAVPPKGAFYVFINIKKALNGKETSAQWCARLLEKKGVAVVPGEAFAFPGFMRISFAANRGQLRKGLQRIREFLREE</sequence>
<name>A0A1G1VTM1_9BACT</name>
<dbReference type="PROSITE" id="PS00105">
    <property type="entry name" value="AA_TRANSFER_CLASS_1"/>
    <property type="match status" value="1"/>
</dbReference>
<proteinExistence type="inferred from homology"/>
<evidence type="ECO:0000256" key="5">
    <source>
        <dbReference type="ARBA" id="ARBA00022898"/>
    </source>
</evidence>
<dbReference type="PANTHER" id="PTHR46383">
    <property type="entry name" value="ASPARTATE AMINOTRANSFERASE"/>
    <property type="match status" value="1"/>
</dbReference>
<dbReference type="GO" id="GO:0030170">
    <property type="term" value="F:pyridoxal phosphate binding"/>
    <property type="evidence" value="ECO:0007669"/>
    <property type="project" value="InterPro"/>
</dbReference>
<evidence type="ECO:0000256" key="6">
    <source>
        <dbReference type="RuleBase" id="RU000481"/>
    </source>
</evidence>
<dbReference type="Pfam" id="PF00155">
    <property type="entry name" value="Aminotran_1_2"/>
    <property type="match status" value="1"/>
</dbReference>
<evidence type="ECO:0000313" key="8">
    <source>
        <dbReference type="EMBL" id="OGY18773.1"/>
    </source>
</evidence>
<dbReference type="GO" id="GO:0008483">
    <property type="term" value="F:transaminase activity"/>
    <property type="evidence" value="ECO:0007669"/>
    <property type="project" value="UniProtKB-KW"/>
</dbReference>
<organism evidence="8 9">
    <name type="scientific">Candidatus Chisholmbacteria bacterium RIFCSPHIGHO2_01_FULL_52_32</name>
    <dbReference type="NCBI Taxonomy" id="1797591"/>
    <lineage>
        <taxon>Bacteria</taxon>
        <taxon>Candidatus Chisholmiibacteriota</taxon>
    </lineage>
</organism>
<dbReference type="CDD" id="cd00609">
    <property type="entry name" value="AAT_like"/>
    <property type="match status" value="1"/>
</dbReference>
<dbReference type="PRINTS" id="PR00753">
    <property type="entry name" value="ACCSYNTHASE"/>
</dbReference>
<feature type="domain" description="Aminotransferase class I/classII large" evidence="7">
    <location>
        <begin position="36"/>
        <end position="386"/>
    </location>
</feature>
<dbReference type="Gene3D" id="3.40.640.10">
    <property type="entry name" value="Type I PLP-dependent aspartate aminotransferase-like (Major domain)"/>
    <property type="match status" value="1"/>
</dbReference>
<dbReference type="AlphaFoldDB" id="A0A1G1VTM1"/>
<dbReference type="SUPFAM" id="SSF53383">
    <property type="entry name" value="PLP-dependent transferases"/>
    <property type="match status" value="1"/>
</dbReference>
<comment type="similarity">
    <text evidence="2 6">Belongs to the class-I pyridoxal-phosphate-dependent aminotransferase family.</text>
</comment>
<dbReference type="Gene3D" id="3.90.1150.10">
    <property type="entry name" value="Aspartate Aminotransferase, domain 1"/>
    <property type="match status" value="1"/>
</dbReference>
<dbReference type="InterPro" id="IPR050596">
    <property type="entry name" value="AspAT/PAT-like"/>
</dbReference>
<dbReference type="GO" id="GO:0006520">
    <property type="term" value="P:amino acid metabolic process"/>
    <property type="evidence" value="ECO:0007669"/>
    <property type="project" value="InterPro"/>
</dbReference>
<dbReference type="InterPro" id="IPR004839">
    <property type="entry name" value="Aminotransferase_I/II_large"/>
</dbReference>
<dbReference type="InterPro" id="IPR015422">
    <property type="entry name" value="PyrdxlP-dep_Trfase_small"/>
</dbReference>
<evidence type="ECO:0000313" key="9">
    <source>
        <dbReference type="Proteomes" id="UP000179233"/>
    </source>
</evidence>
<evidence type="ECO:0000256" key="3">
    <source>
        <dbReference type="ARBA" id="ARBA00022576"/>
    </source>
</evidence>
<dbReference type="EMBL" id="MHCJ01000003">
    <property type="protein sequence ID" value="OGY18773.1"/>
    <property type="molecule type" value="Genomic_DNA"/>
</dbReference>
<accession>A0A1G1VTM1</accession>
<evidence type="ECO:0000256" key="2">
    <source>
        <dbReference type="ARBA" id="ARBA00007441"/>
    </source>
</evidence>